<accession>W4MCR9</accession>
<evidence type="ECO:0000256" key="1">
    <source>
        <dbReference type="ARBA" id="ARBA00022649"/>
    </source>
</evidence>
<dbReference type="InterPro" id="IPR007712">
    <property type="entry name" value="RelE/ParE_toxin"/>
</dbReference>
<dbReference type="AlphaFoldDB" id="W4MCR9"/>
<dbReference type="Gene3D" id="3.30.2310.20">
    <property type="entry name" value="RelE-like"/>
    <property type="match status" value="1"/>
</dbReference>
<dbReference type="HOGENOM" id="CLU_3165889_0_0_7"/>
<keyword evidence="3" id="KW-1185">Reference proteome</keyword>
<dbReference type="Proteomes" id="UP000019140">
    <property type="component" value="Unassembled WGS sequence"/>
</dbReference>
<proteinExistence type="predicted"/>
<gene>
    <name evidence="2" type="ORF">ETSY2_08005</name>
</gene>
<comment type="caution">
    <text evidence="2">The sequence shown here is derived from an EMBL/GenBank/DDBJ whole genome shotgun (WGS) entry which is preliminary data.</text>
</comment>
<name>W4MCR9_9BACT</name>
<sequence>MRVRWTTQAATALEQIGDYIAEENPQAAHYVVNTIYQRVQPLTDFPS</sequence>
<dbReference type="EMBL" id="AZHX01000325">
    <property type="protein sequence ID" value="ETX07990.1"/>
    <property type="molecule type" value="Genomic_DNA"/>
</dbReference>
<reference evidence="2 3" key="1">
    <citation type="journal article" date="2014" name="Nature">
        <title>An environmental bacterial taxon with a large and distinct metabolic repertoire.</title>
        <authorList>
            <person name="Wilson M.C."/>
            <person name="Mori T."/>
            <person name="Ruckert C."/>
            <person name="Uria A.R."/>
            <person name="Helf M.J."/>
            <person name="Takada K."/>
            <person name="Gernert C."/>
            <person name="Steffens U.A."/>
            <person name="Heycke N."/>
            <person name="Schmitt S."/>
            <person name="Rinke C."/>
            <person name="Helfrich E.J."/>
            <person name="Brachmann A.O."/>
            <person name="Gurgui C."/>
            <person name="Wakimoto T."/>
            <person name="Kracht M."/>
            <person name="Crusemann M."/>
            <person name="Hentschel U."/>
            <person name="Abe I."/>
            <person name="Matsunaga S."/>
            <person name="Kalinowski J."/>
            <person name="Takeyama H."/>
            <person name="Piel J."/>
        </authorList>
    </citation>
    <scope>NUCLEOTIDE SEQUENCE [LARGE SCALE GENOMIC DNA]</scope>
    <source>
        <strain evidence="3">TSY2</strain>
    </source>
</reference>
<evidence type="ECO:0000313" key="3">
    <source>
        <dbReference type="Proteomes" id="UP000019140"/>
    </source>
</evidence>
<organism evidence="2 3">
    <name type="scientific">Candidatus Entotheonella gemina</name>
    <dbReference type="NCBI Taxonomy" id="1429439"/>
    <lineage>
        <taxon>Bacteria</taxon>
        <taxon>Pseudomonadati</taxon>
        <taxon>Nitrospinota/Tectimicrobiota group</taxon>
        <taxon>Candidatus Tectimicrobiota</taxon>
        <taxon>Candidatus Entotheonellia</taxon>
        <taxon>Candidatus Entotheonellales</taxon>
        <taxon>Candidatus Entotheonellaceae</taxon>
        <taxon>Candidatus Entotheonella</taxon>
    </lineage>
</organism>
<dbReference type="InterPro" id="IPR035093">
    <property type="entry name" value="RelE/ParE_toxin_dom_sf"/>
</dbReference>
<keyword evidence="1" id="KW-1277">Toxin-antitoxin system</keyword>
<protein>
    <recommendedName>
        <fullName evidence="4">Plasmid stabilization protein</fullName>
    </recommendedName>
</protein>
<dbReference type="Pfam" id="PF05016">
    <property type="entry name" value="ParE_toxin"/>
    <property type="match status" value="1"/>
</dbReference>
<evidence type="ECO:0000313" key="2">
    <source>
        <dbReference type="EMBL" id="ETX07990.1"/>
    </source>
</evidence>
<evidence type="ECO:0008006" key="4">
    <source>
        <dbReference type="Google" id="ProtNLM"/>
    </source>
</evidence>